<comment type="caution">
    <text evidence="2">The sequence shown here is derived from an EMBL/GenBank/DDBJ whole genome shotgun (WGS) entry which is preliminary data.</text>
</comment>
<proteinExistence type="predicted"/>
<gene>
    <name evidence="2" type="ORF">E9228_000790</name>
</gene>
<accession>A0ABX0T3V5</accession>
<reference evidence="2 3" key="1">
    <citation type="submission" date="2020-03" db="EMBL/GenBank/DDBJ databases">
        <title>Above-ground endophytic microbial communities from plants in different locations in the United States.</title>
        <authorList>
            <person name="Frank C."/>
        </authorList>
    </citation>
    <scope>NUCLEOTIDE SEQUENCE [LARGE SCALE GENOMIC DNA]</scope>
    <source>
        <strain evidence="2 3">WW7</strain>
    </source>
</reference>
<sequence length="61" mass="6518">MTTFSPSGAAGFGRARVTPPRSIGSDDRDYDDPRVVAANLQRAMSAARARLVRATGGRRRA</sequence>
<evidence type="ECO:0000313" key="2">
    <source>
        <dbReference type="EMBL" id="NII40171.1"/>
    </source>
</evidence>
<dbReference type="EMBL" id="JAAOYO010000001">
    <property type="protein sequence ID" value="NII40171.1"/>
    <property type="molecule type" value="Genomic_DNA"/>
</dbReference>
<keyword evidence="3" id="KW-1185">Reference proteome</keyword>
<protein>
    <submittedName>
        <fullName evidence="2">Uncharacterized protein</fullName>
    </submittedName>
</protein>
<evidence type="ECO:0000313" key="3">
    <source>
        <dbReference type="Proteomes" id="UP001318300"/>
    </source>
</evidence>
<evidence type="ECO:0000256" key="1">
    <source>
        <dbReference type="SAM" id="MobiDB-lite"/>
    </source>
</evidence>
<feature type="region of interest" description="Disordered" evidence="1">
    <location>
        <begin position="1"/>
        <end position="31"/>
    </location>
</feature>
<dbReference type="RefSeq" id="WP_166779249.1">
    <property type="nucleotide sequence ID" value="NZ_JAAOYO010000001.1"/>
</dbReference>
<organism evidence="2 3">
    <name type="scientific">Curtobacterium salicis</name>
    <dbReference type="NCBI Taxonomy" id="1779862"/>
    <lineage>
        <taxon>Bacteria</taxon>
        <taxon>Bacillati</taxon>
        <taxon>Actinomycetota</taxon>
        <taxon>Actinomycetes</taxon>
        <taxon>Micrococcales</taxon>
        <taxon>Microbacteriaceae</taxon>
        <taxon>Curtobacterium</taxon>
    </lineage>
</organism>
<dbReference type="Proteomes" id="UP001318300">
    <property type="component" value="Unassembled WGS sequence"/>
</dbReference>
<name>A0ABX0T3V5_9MICO</name>